<keyword evidence="2" id="KW-0732">Signal</keyword>
<keyword evidence="4" id="KW-0418">Kinase</keyword>
<keyword evidence="1" id="KW-0472">Membrane</keyword>
<evidence type="ECO:0000256" key="1">
    <source>
        <dbReference type="SAM" id="Phobius"/>
    </source>
</evidence>
<dbReference type="Gene3D" id="1.10.510.10">
    <property type="entry name" value="Transferase(Phosphotransferase) domain 1"/>
    <property type="match status" value="1"/>
</dbReference>
<dbReference type="GO" id="GO:0005524">
    <property type="term" value="F:ATP binding"/>
    <property type="evidence" value="ECO:0007669"/>
    <property type="project" value="InterPro"/>
</dbReference>
<dbReference type="SUPFAM" id="SSF52058">
    <property type="entry name" value="L domain-like"/>
    <property type="match status" value="1"/>
</dbReference>
<feature type="signal peptide" evidence="2">
    <location>
        <begin position="1"/>
        <end position="31"/>
    </location>
</feature>
<feature type="transmembrane region" description="Helical" evidence="1">
    <location>
        <begin position="297"/>
        <end position="318"/>
    </location>
</feature>
<dbReference type="InterPro" id="IPR001245">
    <property type="entry name" value="Ser-Thr/Tyr_kinase_cat_dom"/>
</dbReference>
<dbReference type="PROSITE" id="PS50011">
    <property type="entry name" value="PROTEIN_KINASE_DOM"/>
    <property type="match status" value="1"/>
</dbReference>
<dbReference type="AlphaFoldDB" id="W4GPP1"/>
<evidence type="ECO:0000313" key="4">
    <source>
        <dbReference type="EMBL" id="ETV81662.1"/>
    </source>
</evidence>
<dbReference type="InterPro" id="IPR000719">
    <property type="entry name" value="Prot_kinase_dom"/>
</dbReference>
<name>W4GPP1_APHAT</name>
<dbReference type="Pfam" id="PF07714">
    <property type="entry name" value="PK_Tyr_Ser-Thr"/>
    <property type="match status" value="1"/>
</dbReference>
<dbReference type="PANTHER" id="PTHR44329:SF214">
    <property type="entry name" value="PROTEIN KINASE DOMAIN-CONTAINING PROTEIN"/>
    <property type="match status" value="1"/>
</dbReference>
<feature type="domain" description="Protein kinase" evidence="3">
    <location>
        <begin position="391"/>
        <end position="680"/>
    </location>
</feature>
<evidence type="ECO:0000256" key="2">
    <source>
        <dbReference type="SAM" id="SignalP"/>
    </source>
</evidence>
<evidence type="ECO:0000259" key="3">
    <source>
        <dbReference type="PROSITE" id="PS50011"/>
    </source>
</evidence>
<organism evidence="4">
    <name type="scientific">Aphanomyces astaci</name>
    <name type="common">Crayfish plague agent</name>
    <dbReference type="NCBI Taxonomy" id="112090"/>
    <lineage>
        <taxon>Eukaryota</taxon>
        <taxon>Sar</taxon>
        <taxon>Stramenopiles</taxon>
        <taxon>Oomycota</taxon>
        <taxon>Saprolegniomycetes</taxon>
        <taxon>Saprolegniales</taxon>
        <taxon>Verrucalvaceae</taxon>
        <taxon>Aphanomyces</taxon>
    </lineage>
</organism>
<dbReference type="SUPFAM" id="SSF56112">
    <property type="entry name" value="Protein kinase-like (PK-like)"/>
    <property type="match status" value="1"/>
</dbReference>
<dbReference type="OrthoDB" id="4062651at2759"/>
<dbReference type="InterPro" id="IPR051681">
    <property type="entry name" value="Ser/Thr_Kinases-Pseudokinases"/>
</dbReference>
<reference evidence="4" key="1">
    <citation type="submission" date="2013-12" db="EMBL/GenBank/DDBJ databases">
        <title>The Genome Sequence of Aphanomyces astaci APO3.</title>
        <authorList>
            <consortium name="The Broad Institute Genomics Platform"/>
            <person name="Russ C."/>
            <person name="Tyler B."/>
            <person name="van West P."/>
            <person name="Dieguez-Uribeondo J."/>
            <person name="Young S.K."/>
            <person name="Zeng Q."/>
            <person name="Gargeya S."/>
            <person name="Fitzgerald M."/>
            <person name="Abouelleil A."/>
            <person name="Alvarado L."/>
            <person name="Chapman S.B."/>
            <person name="Gainer-Dewar J."/>
            <person name="Goldberg J."/>
            <person name="Griggs A."/>
            <person name="Gujja S."/>
            <person name="Hansen M."/>
            <person name="Howarth C."/>
            <person name="Imamovic A."/>
            <person name="Ireland A."/>
            <person name="Larimer J."/>
            <person name="McCowan C."/>
            <person name="Murphy C."/>
            <person name="Pearson M."/>
            <person name="Poon T.W."/>
            <person name="Priest M."/>
            <person name="Roberts A."/>
            <person name="Saif S."/>
            <person name="Shea T."/>
            <person name="Sykes S."/>
            <person name="Wortman J."/>
            <person name="Nusbaum C."/>
            <person name="Birren B."/>
        </authorList>
    </citation>
    <scope>NUCLEOTIDE SEQUENCE [LARGE SCALE GENOMIC DNA]</scope>
    <source>
        <strain evidence="4">APO3</strain>
    </source>
</reference>
<keyword evidence="1" id="KW-1133">Transmembrane helix</keyword>
<sequence>MQRTRDKWLGRWRWLSMLALVVATGAPVADAACEPIVTQGNAWCMNCGATCFPLLDRMHLHINGQSPHANPRDQDVRTEIATNISTTGALMDGPSAAPKSLYISATHSQAFSFAFDTLKNLKQLHTIALNRVSVSSCRPQDFVHGNQIAHMYDLLSPPRPPCLTDAVCSVVANCKPPTAMTMDLTELFELTHIDVHNCTLNEFPSWSTPSAVQSIKLVNIGLTTFPSIPPQLAPNTFIDLTQNPFALLTSSHCDTIRSRNISVDAAVTAQCLFSSSVLGLSPTSPPSPPEEAHTNPWNSVFTFIMILVVSALMGAFVMHRRRLLTPTSRTPGGTDDYLTSTTPIMETGSLPLSTDQLMMLSKAKDDISEPILTPFPPRAGRSYKLLPPKDVKLAARPPKAPIGQLSAHYHNTHVTLYRLDYRDYDQPRIDSFLHTVEVLATLKHPNITRLVGATKLSGVSICAVFDHSPTTDLGLPSFLFQTADSSILLPLHPKTHAALHRRMRTLAVGVADAIAFIHATTNGPMTRRLTSATVSVRPSDGSVRVNPMSWIDDDTTTDDKTNSNHPMVSFGSFVLASVAPECLTDSSSSTQSSDVFALGIVLGEIATCGRPFASWYKDMGAVAADARIHAVYTDASNDPIKPFPTVPPGPIADLIAACLDRDPSKRPTAAVVVASLHLACPVETNDEDEESSGTVAVEE</sequence>
<dbReference type="EMBL" id="KI913123">
    <property type="protein sequence ID" value="ETV81662.1"/>
    <property type="molecule type" value="Genomic_DNA"/>
</dbReference>
<proteinExistence type="predicted"/>
<dbReference type="VEuPathDB" id="FungiDB:H257_05283"/>
<accession>W4GPP1</accession>
<dbReference type="GeneID" id="20807279"/>
<dbReference type="InterPro" id="IPR011009">
    <property type="entry name" value="Kinase-like_dom_sf"/>
</dbReference>
<dbReference type="PANTHER" id="PTHR44329">
    <property type="entry name" value="SERINE/THREONINE-PROTEIN KINASE TNNI3K-RELATED"/>
    <property type="match status" value="1"/>
</dbReference>
<keyword evidence="1" id="KW-0812">Transmembrane</keyword>
<dbReference type="RefSeq" id="XP_009828399.1">
    <property type="nucleotide sequence ID" value="XM_009830097.1"/>
</dbReference>
<dbReference type="STRING" id="112090.W4GPP1"/>
<protein>
    <submittedName>
        <fullName evidence="4">TKL protein kinase</fullName>
    </submittedName>
</protein>
<keyword evidence="4" id="KW-0808">Transferase</keyword>
<feature type="chain" id="PRO_5004842620" evidence="2">
    <location>
        <begin position="32"/>
        <end position="699"/>
    </location>
</feature>
<dbReference type="GO" id="GO:0004674">
    <property type="term" value="F:protein serine/threonine kinase activity"/>
    <property type="evidence" value="ECO:0007669"/>
    <property type="project" value="TreeGrafter"/>
</dbReference>
<gene>
    <name evidence="4" type="ORF">H257_05283</name>
</gene>